<dbReference type="SUPFAM" id="SSF56112">
    <property type="entry name" value="Protein kinase-like (PK-like)"/>
    <property type="match status" value="1"/>
</dbReference>
<dbReference type="Gene3D" id="1.10.510.10">
    <property type="entry name" value="Transferase(Phosphotransferase) domain 1"/>
    <property type="match status" value="1"/>
</dbReference>
<dbReference type="GO" id="GO:0004714">
    <property type="term" value="F:transmembrane receptor protein tyrosine kinase activity"/>
    <property type="evidence" value="ECO:0007669"/>
    <property type="project" value="TreeGrafter"/>
</dbReference>
<evidence type="ECO:0000259" key="1">
    <source>
        <dbReference type="PROSITE" id="PS50011"/>
    </source>
</evidence>
<dbReference type="PANTHER" id="PTHR24416:SF611">
    <property type="entry name" value="TYROSINE-PROTEIN KINASE TRANSMEMBRANE RECEPTOR ROR"/>
    <property type="match status" value="1"/>
</dbReference>
<dbReference type="PROSITE" id="PS50011">
    <property type="entry name" value="PROTEIN_KINASE_DOM"/>
    <property type="match status" value="1"/>
</dbReference>
<accession>A0A914EGH6</accession>
<feature type="domain" description="Protein kinase" evidence="1">
    <location>
        <begin position="27"/>
        <end position="271"/>
    </location>
</feature>
<dbReference type="GO" id="GO:0043235">
    <property type="term" value="C:receptor complex"/>
    <property type="evidence" value="ECO:0007669"/>
    <property type="project" value="TreeGrafter"/>
</dbReference>
<keyword evidence="2" id="KW-1185">Reference proteome</keyword>
<reference evidence="3" key="1">
    <citation type="submission" date="2022-11" db="UniProtKB">
        <authorList>
            <consortium name="WormBaseParasite"/>
        </authorList>
    </citation>
    <scope>IDENTIFICATION</scope>
</reference>
<evidence type="ECO:0000313" key="2">
    <source>
        <dbReference type="Proteomes" id="UP000887540"/>
    </source>
</evidence>
<dbReference type="InterPro" id="IPR011009">
    <property type="entry name" value="Kinase-like_dom_sf"/>
</dbReference>
<organism evidence="2 3">
    <name type="scientific">Acrobeloides nanus</name>
    <dbReference type="NCBI Taxonomy" id="290746"/>
    <lineage>
        <taxon>Eukaryota</taxon>
        <taxon>Metazoa</taxon>
        <taxon>Ecdysozoa</taxon>
        <taxon>Nematoda</taxon>
        <taxon>Chromadorea</taxon>
        <taxon>Rhabditida</taxon>
        <taxon>Tylenchina</taxon>
        <taxon>Cephalobomorpha</taxon>
        <taxon>Cephaloboidea</taxon>
        <taxon>Cephalobidae</taxon>
        <taxon>Acrobeloides</taxon>
    </lineage>
</organism>
<dbReference type="Pfam" id="PF07714">
    <property type="entry name" value="PK_Tyr_Ser-Thr"/>
    <property type="match status" value="2"/>
</dbReference>
<dbReference type="InterPro" id="IPR050122">
    <property type="entry name" value="RTK"/>
</dbReference>
<dbReference type="AlphaFoldDB" id="A0A914EGH6"/>
<dbReference type="InterPro" id="IPR000719">
    <property type="entry name" value="Prot_kinase_dom"/>
</dbReference>
<name>A0A914EGH6_9BILA</name>
<dbReference type="Proteomes" id="UP000887540">
    <property type="component" value="Unplaced"/>
</dbReference>
<dbReference type="Gene3D" id="3.30.200.20">
    <property type="entry name" value="Phosphorylase Kinase, domain 1"/>
    <property type="match status" value="1"/>
</dbReference>
<evidence type="ECO:0000313" key="3">
    <source>
        <dbReference type="WBParaSite" id="ACRNAN_scaffold793.g21758.t1"/>
    </source>
</evidence>
<dbReference type="GO" id="GO:0007169">
    <property type="term" value="P:cell surface receptor protein tyrosine kinase signaling pathway"/>
    <property type="evidence" value="ECO:0007669"/>
    <property type="project" value="TreeGrafter"/>
</dbReference>
<dbReference type="GO" id="GO:0005524">
    <property type="term" value="F:ATP binding"/>
    <property type="evidence" value="ECO:0007669"/>
    <property type="project" value="InterPro"/>
</dbReference>
<dbReference type="PRINTS" id="PR00109">
    <property type="entry name" value="TYRKINASE"/>
</dbReference>
<sequence length="271" mass="31514">MHISSEEIAEMKEQSDEFMILRKNLHISFDVILGKGVSSTVYKGHLLGTAPLHEQLQNMRTEKFVDCDVAVKAANRFGQSEVEELFKEIQAMKLIEYHENVVCLLGWAFHHEALCLVLEIAEKDLLHYVTEFRETLQDIIPYDNFLSILSQITKDFGLCSSCDQTFSNQSSWTQKLPIKWLALESLTKRMFSEKSDVWSFGVLMYEMLSFGQIPYASMNNDELLVFLQSNGRLERPVNMTEELCEIMYSCWIKDMEKRPNFAQLQEKFDSF</sequence>
<proteinExistence type="predicted"/>
<dbReference type="GO" id="GO:0005886">
    <property type="term" value="C:plasma membrane"/>
    <property type="evidence" value="ECO:0007669"/>
    <property type="project" value="TreeGrafter"/>
</dbReference>
<protein>
    <submittedName>
        <fullName evidence="3">Protein kinase domain-containing protein</fullName>
    </submittedName>
</protein>
<dbReference type="InterPro" id="IPR001245">
    <property type="entry name" value="Ser-Thr/Tyr_kinase_cat_dom"/>
</dbReference>
<dbReference type="PANTHER" id="PTHR24416">
    <property type="entry name" value="TYROSINE-PROTEIN KINASE RECEPTOR"/>
    <property type="match status" value="1"/>
</dbReference>
<dbReference type="WBParaSite" id="ACRNAN_scaffold793.g21758.t1">
    <property type="protein sequence ID" value="ACRNAN_scaffold793.g21758.t1"/>
    <property type="gene ID" value="ACRNAN_scaffold793.g21758"/>
</dbReference>